<feature type="compositionally biased region" description="Pro residues" evidence="1">
    <location>
        <begin position="17"/>
        <end position="28"/>
    </location>
</feature>
<dbReference type="EnsemblPlants" id="EMT29029">
    <property type="protein sequence ID" value="EMT29029"/>
    <property type="gene ID" value="F775_24459"/>
</dbReference>
<dbReference type="PANTHER" id="PTHR34953">
    <property type="entry name" value="ALPHA/BETA HYDROLASE RELATED PROTEIN"/>
    <property type="match status" value="1"/>
</dbReference>
<feature type="compositionally biased region" description="Low complexity" evidence="1">
    <location>
        <begin position="29"/>
        <end position="44"/>
    </location>
</feature>
<feature type="compositionally biased region" description="Low complexity" evidence="1">
    <location>
        <begin position="7"/>
        <end position="16"/>
    </location>
</feature>
<sequence length="249" mass="26402">MRCRPQPHSLPLDLDALPPPPHSLPRCPPAFSSHSHRSALSSASRPLGGGALPIAIPQPRQPDPAQAHIGLLIVLLNLLLPPALLSNFLRDGVHHASTHNLLDQARGFHFRSSLVDLPAVSAARSLILCKHPALPPPCAYTACGGGAAYLWAAAACSIGSLFYVLAKAAAVFGAAAGRGCGPELHGKGQLLALAYRASSREKRRLHVVYRVNIEVATSMDDIDDEDNDEGPVTRTRALLFTGALIRTTE</sequence>
<proteinExistence type="predicted"/>
<feature type="region of interest" description="Disordered" evidence="1">
    <location>
        <begin position="1"/>
        <end position="44"/>
    </location>
</feature>
<evidence type="ECO:0000313" key="2">
    <source>
        <dbReference type="EnsemblPlants" id="EMT29029"/>
    </source>
</evidence>
<organism evidence="2">
    <name type="scientific">Aegilops tauschii</name>
    <name type="common">Tausch's goatgrass</name>
    <name type="synonym">Aegilops squarrosa</name>
    <dbReference type="NCBI Taxonomy" id="37682"/>
    <lineage>
        <taxon>Eukaryota</taxon>
        <taxon>Viridiplantae</taxon>
        <taxon>Streptophyta</taxon>
        <taxon>Embryophyta</taxon>
        <taxon>Tracheophyta</taxon>
        <taxon>Spermatophyta</taxon>
        <taxon>Magnoliopsida</taxon>
        <taxon>Liliopsida</taxon>
        <taxon>Poales</taxon>
        <taxon>Poaceae</taxon>
        <taxon>BOP clade</taxon>
        <taxon>Pooideae</taxon>
        <taxon>Triticodae</taxon>
        <taxon>Triticeae</taxon>
        <taxon>Triticinae</taxon>
        <taxon>Aegilops</taxon>
    </lineage>
</organism>
<dbReference type="PANTHER" id="PTHR34953:SF1">
    <property type="entry name" value="ALPHA_BETA HYDROLASE RELATED PROTEIN"/>
    <property type="match status" value="1"/>
</dbReference>
<name>M8C441_AEGTA</name>
<dbReference type="AlphaFoldDB" id="M8C441"/>
<accession>M8C441</accession>
<reference evidence="2" key="1">
    <citation type="submission" date="2015-06" db="UniProtKB">
        <authorList>
            <consortium name="EnsemblPlants"/>
        </authorList>
    </citation>
    <scope>IDENTIFICATION</scope>
</reference>
<evidence type="ECO:0000256" key="1">
    <source>
        <dbReference type="SAM" id="MobiDB-lite"/>
    </source>
</evidence>
<protein>
    <submittedName>
        <fullName evidence="2">Uncharacterized protein</fullName>
    </submittedName>
</protein>